<dbReference type="PANTHER" id="PTHR45753">
    <property type="entry name" value="ORNITHINE CARBAMOYLTRANSFERASE, MITOCHONDRIAL"/>
    <property type="match status" value="1"/>
</dbReference>
<keyword evidence="4 6" id="KW-0808">Transferase</keyword>
<dbReference type="GO" id="GO:0042450">
    <property type="term" value="P:L-arginine biosynthetic process via ornithine"/>
    <property type="evidence" value="ECO:0007669"/>
    <property type="project" value="UniProtKB-UniRule"/>
</dbReference>
<evidence type="ECO:0000256" key="7">
    <source>
        <dbReference type="NCBIfam" id="TIGR00658"/>
    </source>
</evidence>
<dbReference type="Gene3D" id="3.40.50.1370">
    <property type="entry name" value="Aspartate/ornithine carbamoyltransferase"/>
    <property type="match status" value="2"/>
</dbReference>
<dbReference type="HOGENOM" id="CLU_043846_3_2_7"/>
<dbReference type="NCBIfam" id="NF001986">
    <property type="entry name" value="PRK00779.1"/>
    <property type="match status" value="1"/>
</dbReference>
<reference evidence="10 11" key="1">
    <citation type="journal article" date="2009" name="PLoS Genet.">
        <title>Adaptations to submarine hydrothermal environments exemplified by the genome of Nautilia profundicola.</title>
        <authorList>
            <person name="Campbell B.J."/>
            <person name="Smith J.L."/>
            <person name="Hanson T.E."/>
            <person name="Klotz M.G."/>
            <person name="Stein L.Y."/>
            <person name="Lee C.K."/>
            <person name="Wu D."/>
            <person name="Robinson J.M."/>
            <person name="Khouri H.M."/>
            <person name="Eisen J.A."/>
            <person name="Cary S.C."/>
        </authorList>
    </citation>
    <scope>NUCLEOTIDE SEQUENCE [LARGE SCALE GENOMIC DNA]</scope>
    <source>
        <strain evidence="11">ATCC BAA-1463 / DSM 18972 / AmH</strain>
    </source>
</reference>
<feature type="binding site" evidence="6">
    <location>
        <begin position="129"/>
        <end position="132"/>
    </location>
    <ligand>
        <name>carbamoyl phosphate</name>
        <dbReference type="ChEBI" id="CHEBI:58228"/>
    </ligand>
</feature>
<dbReference type="Pfam" id="PF02729">
    <property type="entry name" value="OTCace_N"/>
    <property type="match status" value="1"/>
</dbReference>
<name>B9L8K2_NAUPA</name>
<feature type="domain" description="Aspartate/ornithine carbamoyltransferase carbamoyl-P binding" evidence="9">
    <location>
        <begin position="2"/>
        <end position="142"/>
    </location>
</feature>
<protein>
    <recommendedName>
        <fullName evidence="3 7">Ornithine carbamoyltransferase</fullName>
        <ecNumber evidence="3 7">2.1.3.3</ecNumber>
    </recommendedName>
</protein>
<evidence type="ECO:0000259" key="8">
    <source>
        <dbReference type="Pfam" id="PF00185"/>
    </source>
</evidence>
<dbReference type="EMBL" id="CP001279">
    <property type="protein sequence ID" value="ACM93762.1"/>
    <property type="molecule type" value="Genomic_DNA"/>
</dbReference>
<dbReference type="GO" id="GO:0004585">
    <property type="term" value="F:ornithine carbamoyltransferase activity"/>
    <property type="evidence" value="ECO:0007669"/>
    <property type="project" value="UniProtKB-UniRule"/>
</dbReference>
<comment type="catalytic activity">
    <reaction evidence="5 6">
        <text>carbamoyl phosphate + L-ornithine = L-citrulline + phosphate + H(+)</text>
        <dbReference type="Rhea" id="RHEA:19513"/>
        <dbReference type="ChEBI" id="CHEBI:15378"/>
        <dbReference type="ChEBI" id="CHEBI:43474"/>
        <dbReference type="ChEBI" id="CHEBI:46911"/>
        <dbReference type="ChEBI" id="CHEBI:57743"/>
        <dbReference type="ChEBI" id="CHEBI:58228"/>
        <dbReference type="EC" id="2.1.3.3"/>
    </reaction>
</comment>
<dbReference type="PRINTS" id="PR00102">
    <property type="entry name" value="OTCASE"/>
</dbReference>
<dbReference type="OrthoDB" id="9802587at2"/>
<feature type="binding site" evidence="6">
    <location>
        <position position="102"/>
    </location>
    <ligand>
        <name>carbamoyl phosphate</name>
        <dbReference type="ChEBI" id="CHEBI:58228"/>
    </ligand>
</feature>
<feature type="binding site" evidence="6">
    <location>
        <begin position="232"/>
        <end position="233"/>
    </location>
    <ligand>
        <name>L-ornithine</name>
        <dbReference type="ChEBI" id="CHEBI:46911"/>
    </ligand>
</feature>
<evidence type="ECO:0000256" key="5">
    <source>
        <dbReference type="ARBA" id="ARBA00048772"/>
    </source>
</evidence>
<keyword evidence="6" id="KW-0963">Cytoplasm</keyword>
<dbReference type="InterPro" id="IPR002292">
    <property type="entry name" value="Orn/put_carbamltrans"/>
</dbReference>
<dbReference type="InterPro" id="IPR006131">
    <property type="entry name" value="Asp_carbamoyltransf_Asp/Orn-bd"/>
</dbReference>
<evidence type="ECO:0000313" key="11">
    <source>
        <dbReference type="Proteomes" id="UP000000448"/>
    </source>
</evidence>
<proteinExistence type="inferred from homology"/>
<organism evidence="10 11">
    <name type="scientific">Nautilia profundicola (strain ATCC BAA-1463 / DSM 18972 / AmH)</name>
    <dbReference type="NCBI Taxonomy" id="598659"/>
    <lineage>
        <taxon>Bacteria</taxon>
        <taxon>Pseudomonadati</taxon>
        <taxon>Campylobacterota</taxon>
        <taxon>Epsilonproteobacteria</taxon>
        <taxon>Nautiliales</taxon>
        <taxon>Nautiliaceae</taxon>
        <taxon>Nautilia</taxon>
    </lineage>
</organism>
<dbReference type="SUPFAM" id="SSF53671">
    <property type="entry name" value="Aspartate/ornithine carbamoyltransferase"/>
    <property type="match status" value="1"/>
</dbReference>
<dbReference type="PANTHER" id="PTHR45753:SF3">
    <property type="entry name" value="ORNITHINE TRANSCARBAMYLASE, MITOCHONDRIAL"/>
    <property type="match status" value="1"/>
</dbReference>
<dbReference type="HAMAP" id="MF_01109">
    <property type="entry name" value="OTCase"/>
    <property type="match status" value="1"/>
</dbReference>
<keyword evidence="11" id="KW-1185">Reference proteome</keyword>
<evidence type="ECO:0000256" key="2">
    <source>
        <dbReference type="ARBA" id="ARBA00007805"/>
    </source>
</evidence>
<dbReference type="FunFam" id="3.40.50.1370:FF:000008">
    <property type="entry name" value="Ornithine carbamoyltransferase"/>
    <property type="match status" value="1"/>
</dbReference>
<feature type="binding site" evidence="6">
    <location>
        <begin position="51"/>
        <end position="54"/>
    </location>
    <ligand>
        <name>carbamoyl phosphate</name>
        <dbReference type="ChEBI" id="CHEBI:58228"/>
    </ligand>
</feature>
<dbReference type="GO" id="GO:0019240">
    <property type="term" value="P:citrulline biosynthetic process"/>
    <property type="evidence" value="ECO:0007669"/>
    <property type="project" value="TreeGrafter"/>
</dbReference>
<dbReference type="GO" id="GO:0016597">
    <property type="term" value="F:amino acid binding"/>
    <property type="evidence" value="ECO:0007669"/>
    <property type="project" value="InterPro"/>
</dbReference>
<evidence type="ECO:0000313" key="10">
    <source>
        <dbReference type="EMBL" id="ACM93762.1"/>
    </source>
</evidence>
<dbReference type="Pfam" id="PF00185">
    <property type="entry name" value="OTCace"/>
    <property type="match status" value="1"/>
</dbReference>
<dbReference type="InterPro" id="IPR036901">
    <property type="entry name" value="Asp/Orn_carbamoylTrfase_sf"/>
</dbReference>
<evidence type="ECO:0000256" key="1">
    <source>
        <dbReference type="ARBA" id="ARBA00004975"/>
    </source>
</evidence>
<feature type="binding site" evidence="6">
    <location>
        <position position="164"/>
    </location>
    <ligand>
        <name>L-ornithine</name>
        <dbReference type="ChEBI" id="CHEBI:46911"/>
    </ligand>
</feature>
<evidence type="ECO:0000259" key="9">
    <source>
        <dbReference type="Pfam" id="PF02729"/>
    </source>
</evidence>
<dbReference type="STRING" id="598659.NAMH_0544"/>
<comment type="similarity">
    <text evidence="2 6">Belongs to the aspartate/ornithine carbamoyltransferase superfamily. OTCase family.</text>
</comment>
<comment type="pathway">
    <text evidence="1">Amino-acid biosynthesis; L-arginine biosynthesis; L-arginine from L-ornithine and carbamoyl phosphate: step 1/3.</text>
</comment>
<dbReference type="GO" id="GO:0005737">
    <property type="term" value="C:cytoplasm"/>
    <property type="evidence" value="ECO:0007669"/>
    <property type="project" value="UniProtKB-SubCell"/>
</dbReference>
<dbReference type="Proteomes" id="UP000000448">
    <property type="component" value="Chromosome"/>
</dbReference>
<dbReference type="InterPro" id="IPR006130">
    <property type="entry name" value="Asp/Orn_carbamoylTrfase"/>
</dbReference>
<dbReference type="NCBIfam" id="TIGR00658">
    <property type="entry name" value="orni_carb_tr"/>
    <property type="match status" value="1"/>
</dbReference>
<sequence length="309" mass="35413">MRHFLWLCDYSKEEIKEIIDLAFQIKTETKNGVYKPYLKHQQLAMIFEKSSTRTRVSFEAGINQLGGNGLFLSSRDIQLGRGEPLKDTARVITRMVDLVMIRTFGQERLEEFAKYSKVPVINGLTDLCHPVQLLADLMTMIEFNKFDFNNPQNTTAAYVGDGNNMAHSWAILASKLGFNLRIATPKGYEIDENIKQKAIEFAKTSGAKLEFLYDPKAAVKDADVVTTDTWVSMGQEEEKEKRINDFRGFEVDTELMELAKQDSIFLHCLPAYRGYEVSEEVFESHAEEIFTEAENRLHAQKGLMVWLKK</sequence>
<feature type="binding site" evidence="6">
    <location>
        <position position="296"/>
    </location>
    <ligand>
        <name>carbamoyl phosphate</name>
        <dbReference type="ChEBI" id="CHEBI:58228"/>
    </ligand>
</feature>
<dbReference type="EC" id="2.1.3.3" evidence="3 7"/>
<feature type="domain" description="Aspartate/ornithine carbamoyltransferase Asp/Orn-binding" evidence="8">
    <location>
        <begin position="153"/>
        <end position="307"/>
    </location>
</feature>
<comment type="subcellular location">
    <subcellularLocation>
        <location evidence="6">Cytoplasm</location>
    </subcellularLocation>
</comment>
<dbReference type="InterPro" id="IPR006132">
    <property type="entry name" value="Asp/Orn_carbamoyltranf_P-bd"/>
</dbReference>
<dbReference type="RefSeq" id="WP_015902814.1">
    <property type="nucleotide sequence ID" value="NC_012115.1"/>
</dbReference>
<dbReference type="InterPro" id="IPR024904">
    <property type="entry name" value="OTCase_ArgI"/>
</dbReference>
<evidence type="ECO:0000256" key="4">
    <source>
        <dbReference type="ARBA" id="ARBA00022679"/>
    </source>
</evidence>
<feature type="binding site" evidence="6">
    <location>
        <position position="78"/>
    </location>
    <ligand>
        <name>carbamoyl phosphate</name>
        <dbReference type="ChEBI" id="CHEBI:58228"/>
    </ligand>
</feature>
<evidence type="ECO:0000256" key="3">
    <source>
        <dbReference type="ARBA" id="ARBA00013007"/>
    </source>
</evidence>
<dbReference type="PROSITE" id="PS00097">
    <property type="entry name" value="CARBAMOYLTRANSFERASE"/>
    <property type="match status" value="1"/>
</dbReference>
<dbReference type="KEGG" id="nam:NAMH_0544"/>
<dbReference type="PRINTS" id="PR00100">
    <property type="entry name" value="AOTCASE"/>
</dbReference>
<gene>
    <name evidence="10" type="primary">argF</name>
    <name evidence="10" type="ordered locus">NAMH_0544</name>
</gene>
<dbReference type="AlphaFoldDB" id="B9L8K2"/>
<feature type="binding site" evidence="6">
    <location>
        <position position="228"/>
    </location>
    <ligand>
        <name>L-ornithine</name>
        <dbReference type="ChEBI" id="CHEBI:46911"/>
    </ligand>
</feature>
<dbReference type="eggNOG" id="COG0078">
    <property type="taxonomic scope" value="Bacteria"/>
</dbReference>
<feature type="binding site" evidence="6">
    <location>
        <begin position="268"/>
        <end position="269"/>
    </location>
    <ligand>
        <name>carbamoyl phosphate</name>
        <dbReference type="ChEBI" id="CHEBI:58228"/>
    </ligand>
</feature>
<accession>B9L8K2</accession>
<evidence type="ECO:0000256" key="6">
    <source>
        <dbReference type="HAMAP-Rule" id="MF_01109"/>
    </source>
</evidence>